<dbReference type="InterPro" id="IPR051163">
    <property type="entry name" value="Sodium:Solute_Symporter_SSF"/>
</dbReference>
<feature type="transmembrane region" description="Helical" evidence="12">
    <location>
        <begin position="500"/>
        <end position="519"/>
    </location>
</feature>
<dbReference type="Gene3D" id="1.20.1730.10">
    <property type="entry name" value="Sodium/glucose cotransporter"/>
    <property type="match status" value="1"/>
</dbReference>
<reference evidence="13 14" key="1">
    <citation type="journal article" date="2011" name="J. Bacteriol.">
        <title>Genome sequence of the algicidal bacterium Kordia algicida OT-1.</title>
        <authorList>
            <person name="Lee H.S."/>
            <person name="Kang S.G."/>
            <person name="Kwon K.K."/>
            <person name="Lee J.H."/>
            <person name="Kim S.J."/>
        </authorList>
    </citation>
    <scope>NUCLEOTIDE SEQUENCE [LARGE SCALE GENOMIC DNA]</scope>
    <source>
        <strain evidence="13 14">OT-1</strain>
    </source>
</reference>
<feature type="transmembrane region" description="Helical" evidence="12">
    <location>
        <begin position="6"/>
        <end position="22"/>
    </location>
</feature>
<gene>
    <name evidence="13" type="ORF">KAOT1_09129</name>
</gene>
<feature type="transmembrane region" description="Helical" evidence="12">
    <location>
        <begin position="271"/>
        <end position="296"/>
    </location>
</feature>
<name>A9E848_9FLAO</name>
<feature type="transmembrane region" description="Helical" evidence="12">
    <location>
        <begin position="42"/>
        <end position="62"/>
    </location>
</feature>
<evidence type="ECO:0000256" key="6">
    <source>
        <dbReference type="ARBA" id="ARBA00022989"/>
    </source>
</evidence>
<dbReference type="GO" id="GO:0006814">
    <property type="term" value="P:sodium ion transport"/>
    <property type="evidence" value="ECO:0007669"/>
    <property type="project" value="UniProtKB-KW"/>
</dbReference>
<keyword evidence="8" id="KW-0406">Ion transport</keyword>
<feature type="transmembrane region" description="Helical" evidence="12">
    <location>
        <begin position="554"/>
        <end position="572"/>
    </location>
</feature>
<feature type="transmembrane region" description="Helical" evidence="12">
    <location>
        <begin position="525"/>
        <end position="547"/>
    </location>
</feature>
<dbReference type="GO" id="GO:0015293">
    <property type="term" value="F:symporter activity"/>
    <property type="evidence" value="ECO:0007669"/>
    <property type="project" value="TreeGrafter"/>
</dbReference>
<evidence type="ECO:0000313" key="13">
    <source>
        <dbReference type="EMBL" id="EDP94965.1"/>
    </source>
</evidence>
<feature type="transmembrane region" description="Helical" evidence="12">
    <location>
        <begin position="231"/>
        <end position="250"/>
    </location>
</feature>
<evidence type="ECO:0000256" key="5">
    <source>
        <dbReference type="ARBA" id="ARBA00022692"/>
    </source>
</evidence>
<evidence type="ECO:0000313" key="14">
    <source>
        <dbReference type="Proteomes" id="UP000002945"/>
    </source>
</evidence>
<proteinExistence type="inferred from homology"/>
<evidence type="ECO:0000256" key="1">
    <source>
        <dbReference type="ARBA" id="ARBA00004651"/>
    </source>
</evidence>
<evidence type="ECO:0000256" key="8">
    <source>
        <dbReference type="ARBA" id="ARBA00023065"/>
    </source>
</evidence>
<comment type="similarity">
    <text evidence="2 11">Belongs to the sodium:solute symporter (SSF) (TC 2.A.21) family.</text>
</comment>
<dbReference type="AlphaFoldDB" id="A9E848"/>
<evidence type="ECO:0000256" key="10">
    <source>
        <dbReference type="ARBA" id="ARBA00023201"/>
    </source>
</evidence>
<accession>A9E848</accession>
<dbReference type="CDD" id="cd11494">
    <property type="entry name" value="SLC5sbd_NIS-like_u2"/>
    <property type="match status" value="1"/>
</dbReference>
<keyword evidence="3" id="KW-0813">Transport</keyword>
<dbReference type="EMBL" id="ABIB01000012">
    <property type="protein sequence ID" value="EDP94965.1"/>
    <property type="molecule type" value="Genomic_DNA"/>
</dbReference>
<feature type="transmembrane region" description="Helical" evidence="12">
    <location>
        <begin position="578"/>
        <end position="595"/>
    </location>
</feature>
<dbReference type="Pfam" id="PF00474">
    <property type="entry name" value="SSF"/>
    <property type="match status" value="2"/>
</dbReference>
<evidence type="ECO:0000256" key="12">
    <source>
        <dbReference type="SAM" id="Phobius"/>
    </source>
</evidence>
<sequence>MIALDWIVLIGTLAAIVGYGTWKTRGSKSSEDYIRGGSTTKWWTIGLSVMATQASAITFLSTTGQAYSDGMGFVQFYFGVPIAMVIICMVFIPLYHKLKVYTAYEFLENRFDLKTRSLTAILFLVQRGLAAGITIFAPAIILSIVLGWNLITLNIIIGVLVIIYTVSGGTKAVSVTQKQQMFVIFAGMFAAFFITLDLIPDDVSFTNALDIAGASGKMEVLDFSFDLDNRYTIWTGIIGGSFLALSYFGTDQSQVQRYLSGKSVKEMRWGMMFNGLLKVPMQFFILLVGVMVFVFYQFNKAPLNFIDASTEKVMASEYSEEYQALRDKQTALFDQKQTVSLKLAKSYNEADKKKLLRLDSIEKSYRAEAKYLIKRAVDSDYGVKYDKLSKELSEIKTNPNDPTYEEKSAELTKLYKDAAKDNATNDRDYMFISFILKYLPNGLIGLLLAVILSAAMSSTASEINALATITSIDLYKRNREGSVAIDPDKDDAHYVKATKLFTLGWGILAIIIACFASLAENLIQLVNIIGSIFYGNVLGIFLLAFFFKYVKGNAVFVAALITQVIVVFIWYIDVIPFLWLNLVGCILVIFLAMILQSTNKKVA</sequence>
<dbReference type="InterPro" id="IPR038377">
    <property type="entry name" value="Na/Glc_symporter_sf"/>
</dbReference>
<dbReference type="RefSeq" id="WP_007094388.1">
    <property type="nucleotide sequence ID" value="NZ_CP142125.1"/>
</dbReference>
<dbReference type="OrthoDB" id="9803597at2"/>
<feature type="transmembrane region" description="Helical" evidence="12">
    <location>
        <begin position="181"/>
        <end position="199"/>
    </location>
</feature>
<dbReference type="eggNOG" id="COG0591">
    <property type="taxonomic scope" value="Bacteria"/>
</dbReference>
<keyword evidence="6 12" id="KW-1133">Transmembrane helix</keyword>
<dbReference type="STRING" id="391587.KAOT1_09129"/>
<dbReference type="GO" id="GO:0005886">
    <property type="term" value="C:plasma membrane"/>
    <property type="evidence" value="ECO:0007669"/>
    <property type="project" value="UniProtKB-SubCell"/>
</dbReference>
<dbReference type="PANTHER" id="PTHR42985">
    <property type="entry name" value="SODIUM-COUPLED MONOCARBOXYLATE TRANSPORTER"/>
    <property type="match status" value="1"/>
</dbReference>
<feature type="transmembrane region" description="Helical" evidence="12">
    <location>
        <begin position="74"/>
        <end position="96"/>
    </location>
</feature>
<comment type="caution">
    <text evidence="13">The sequence shown here is derived from an EMBL/GenBank/DDBJ whole genome shotgun (WGS) entry which is preliminary data.</text>
</comment>
<protein>
    <submittedName>
        <fullName evidence="13">Transporter, solute:sodium symporter (SSS) family protein</fullName>
    </submittedName>
</protein>
<keyword evidence="10" id="KW-0739">Sodium transport</keyword>
<evidence type="ECO:0000256" key="11">
    <source>
        <dbReference type="RuleBase" id="RU362091"/>
    </source>
</evidence>
<comment type="subcellular location">
    <subcellularLocation>
        <location evidence="1">Cell membrane</location>
        <topology evidence="1">Multi-pass membrane protein</topology>
    </subcellularLocation>
</comment>
<evidence type="ECO:0000256" key="3">
    <source>
        <dbReference type="ARBA" id="ARBA00022448"/>
    </source>
</evidence>
<feature type="transmembrane region" description="Helical" evidence="12">
    <location>
        <begin position="151"/>
        <end position="169"/>
    </location>
</feature>
<keyword evidence="5 12" id="KW-0812">Transmembrane</keyword>
<dbReference type="InterPro" id="IPR001734">
    <property type="entry name" value="Na/solute_symporter"/>
</dbReference>
<feature type="transmembrane region" description="Helical" evidence="12">
    <location>
        <begin position="117"/>
        <end position="145"/>
    </location>
</feature>
<keyword evidence="4" id="KW-1003">Cell membrane</keyword>
<keyword evidence="7" id="KW-0915">Sodium</keyword>
<evidence type="ECO:0000256" key="7">
    <source>
        <dbReference type="ARBA" id="ARBA00023053"/>
    </source>
</evidence>
<organism evidence="13 14">
    <name type="scientific">Kordia algicida OT-1</name>
    <dbReference type="NCBI Taxonomy" id="391587"/>
    <lineage>
        <taxon>Bacteria</taxon>
        <taxon>Pseudomonadati</taxon>
        <taxon>Bacteroidota</taxon>
        <taxon>Flavobacteriia</taxon>
        <taxon>Flavobacteriales</taxon>
        <taxon>Flavobacteriaceae</taxon>
        <taxon>Kordia</taxon>
    </lineage>
</organism>
<evidence type="ECO:0000256" key="2">
    <source>
        <dbReference type="ARBA" id="ARBA00006434"/>
    </source>
</evidence>
<dbReference type="HOGENOM" id="CLU_018808_11_4_10"/>
<evidence type="ECO:0000256" key="9">
    <source>
        <dbReference type="ARBA" id="ARBA00023136"/>
    </source>
</evidence>
<feature type="transmembrane region" description="Helical" evidence="12">
    <location>
        <begin position="429"/>
        <end position="452"/>
    </location>
</feature>
<keyword evidence="14" id="KW-1185">Reference proteome</keyword>
<keyword evidence="9 12" id="KW-0472">Membrane</keyword>
<evidence type="ECO:0000256" key="4">
    <source>
        <dbReference type="ARBA" id="ARBA00022475"/>
    </source>
</evidence>
<dbReference type="PROSITE" id="PS50283">
    <property type="entry name" value="NA_SOLUT_SYMP_3"/>
    <property type="match status" value="1"/>
</dbReference>
<dbReference type="PANTHER" id="PTHR42985:SF40">
    <property type="entry name" value="LD47995P-RELATED"/>
    <property type="match status" value="1"/>
</dbReference>
<dbReference type="Proteomes" id="UP000002945">
    <property type="component" value="Unassembled WGS sequence"/>
</dbReference>